<dbReference type="GeneID" id="71059626"/>
<name>A0AAJ5T8X2_9BURK</name>
<dbReference type="AlphaFoldDB" id="A0AAJ5T8X2"/>
<reference evidence="1 2" key="1">
    <citation type="submission" date="2017-11" db="EMBL/GenBank/DDBJ databases">
        <authorList>
            <person name="Seth-Smith MB H."/>
        </authorList>
    </citation>
    <scope>NUCLEOTIDE SEQUENCE [LARGE SCALE GENOMIC DNA]</scope>
    <source>
        <strain evidence="1">E</strain>
    </source>
</reference>
<evidence type="ECO:0000313" key="1">
    <source>
        <dbReference type="EMBL" id="VBB17015.1"/>
    </source>
</evidence>
<sequence>MLLKQLSDEDARVFLCVAELLSLSDKPILWDGKQRNEIAAKDIGSAKISLKRSEQQIEAMKALVEATSGTGVAALGAILGDVLANELSRSQVESRLIQRLESLPLDSMDDQAIRVSIVRELMSLALRGKKAATPFVPKLMLFELMLFVLGDGGISGIQWNLLEEFSHHYRIDDYIVQDLLERAEITHQEAQKTIAIILE</sequence>
<dbReference type="Proteomes" id="UP000268684">
    <property type="component" value="Chromosome III"/>
</dbReference>
<keyword evidence="2" id="KW-1185">Reference proteome</keyword>
<dbReference type="RefSeq" id="WP_122173519.1">
    <property type="nucleotide sequence ID" value="NZ_CADFEQ010000018.1"/>
</dbReference>
<protein>
    <submittedName>
        <fullName evidence="1">Uncharacterized protein</fullName>
    </submittedName>
</protein>
<dbReference type="EMBL" id="LR025744">
    <property type="protein sequence ID" value="VBB17015.1"/>
    <property type="molecule type" value="Genomic_DNA"/>
</dbReference>
<proteinExistence type="predicted"/>
<evidence type="ECO:0000313" key="2">
    <source>
        <dbReference type="Proteomes" id="UP000268684"/>
    </source>
</evidence>
<gene>
    <name evidence="1" type="ORF">BSTAB16_7230</name>
</gene>
<organism evidence="1 2">
    <name type="scientific">Burkholderia stabilis</name>
    <dbReference type="NCBI Taxonomy" id="95485"/>
    <lineage>
        <taxon>Bacteria</taxon>
        <taxon>Pseudomonadati</taxon>
        <taxon>Pseudomonadota</taxon>
        <taxon>Betaproteobacteria</taxon>
        <taxon>Burkholderiales</taxon>
        <taxon>Burkholderiaceae</taxon>
        <taxon>Burkholderia</taxon>
        <taxon>Burkholderia cepacia complex</taxon>
    </lineage>
</organism>
<accession>A0AAJ5T8X2</accession>